<keyword evidence="2" id="KW-0560">Oxidoreductase</keyword>
<sequence length="364" mass="38851">MSEGTPSPAPQIVSLDRLDRFCRDVLAAVGADAPTCDAVTRAMMHGTRLGVDSHGVRLLAHYVSVLEGGRVNKTPRLSFSSKFGAIAALDLDHGHGALGAYVGMGRAIELAETLGIGAVAIRNSSHFGAAGAFAYEAAQRGFIGLSLCHSDSFMRLHDGAQRFHGTNPIACAVPVEGSRPWLLDMATSAITYNRVQLYKSLKHPVPEGMASDQEGRDTFDAEDVDMLAPLGNEVGFKGAGLAGLVSILCAVLPGMALDFDILPMNGEDKSTPRRMGAFVMAIRPDAIVERHEFSGLMTRYVETLRASPARPGARVLAPGDREWEVADVRDREGAPIDPATEAAFREFSGTYGVALPFEENSRTL</sequence>
<reference evidence="3 4" key="1">
    <citation type="submission" date="2023-11" db="EMBL/GenBank/DDBJ databases">
        <authorList>
            <person name="Bao R."/>
        </authorList>
    </citation>
    <scope>NUCLEOTIDE SEQUENCE [LARGE SCALE GENOMIC DNA]</scope>
    <source>
        <strain evidence="3 4">PJ23</strain>
    </source>
</reference>
<name>A0ABU4RMX4_9HYPH</name>
<comment type="caution">
    <text evidence="3">The sequence shown here is derived from an EMBL/GenBank/DDBJ whole genome shotgun (WGS) entry which is preliminary data.</text>
</comment>
<dbReference type="InterPro" id="IPR043143">
    <property type="entry name" value="Mal/L-sulf/L-lact_DH-like_NADP"/>
</dbReference>
<dbReference type="PANTHER" id="PTHR11091:SF0">
    <property type="entry name" value="MALATE DEHYDROGENASE"/>
    <property type="match status" value="1"/>
</dbReference>
<protein>
    <submittedName>
        <fullName evidence="3">Ldh family oxidoreductase</fullName>
    </submittedName>
</protein>
<dbReference type="Gene3D" id="3.30.1370.60">
    <property type="entry name" value="Hypothetical oxidoreductase yiak, domain 2"/>
    <property type="match status" value="1"/>
</dbReference>
<evidence type="ECO:0000256" key="1">
    <source>
        <dbReference type="ARBA" id="ARBA00006056"/>
    </source>
</evidence>
<dbReference type="PANTHER" id="PTHR11091">
    <property type="entry name" value="OXIDOREDUCTASE-RELATED"/>
    <property type="match status" value="1"/>
</dbReference>
<dbReference type="RefSeq" id="WP_319844306.1">
    <property type="nucleotide sequence ID" value="NZ_JAXAFJ010000004.1"/>
</dbReference>
<dbReference type="EMBL" id="JAXAFJ010000004">
    <property type="protein sequence ID" value="MDX6806187.1"/>
    <property type="molecule type" value="Genomic_DNA"/>
</dbReference>
<gene>
    <name evidence="3" type="ORF">SCD90_08930</name>
</gene>
<keyword evidence="4" id="KW-1185">Reference proteome</keyword>
<dbReference type="InterPro" id="IPR036111">
    <property type="entry name" value="Mal/L-sulfo/L-lacto_DH-like_sf"/>
</dbReference>
<dbReference type="InterPro" id="IPR003767">
    <property type="entry name" value="Malate/L-lactate_DH-like"/>
</dbReference>
<dbReference type="Gene3D" id="1.10.1530.10">
    <property type="match status" value="1"/>
</dbReference>
<dbReference type="Pfam" id="PF02615">
    <property type="entry name" value="Ldh_2"/>
    <property type="match status" value="1"/>
</dbReference>
<evidence type="ECO:0000256" key="2">
    <source>
        <dbReference type="ARBA" id="ARBA00023002"/>
    </source>
</evidence>
<proteinExistence type="inferred from homology"/>
<comment type="similarity">
    <text evidence="1">Belongs to the LDH2/MDH2 oxidoreductase family.</text>
</comment>
<organism evidence="3 4">
    <name type="scientific">Terrihabitans rhizophilus</name>
    <dbReference type="NCBI Taxonomy" id="3092662"/>
    <lineage>
        <taxon>Bacteria</taxon>
        <taxon>Pseudomonadati</taxon>
        <taxon>Pseudomonadota</taxon>
        <taxon>Alphaproteobacteria</taxon>
        <taxon>Hyphomicrobiales</taxon>
        <taxon>Terrihabitans</taxon>
    </lineage>
</organism>
<dbReference type="InterPro" id="IPR043144">
    <property type="entry name" value="Mal/L-sulf/L-lact_DH-like_ah"/>
</dbReference>
<evidence type="ECO:0000313" key="4">
    <source>
        <dbReference type="Proteomes" id="UP001274321"/>
    </source>
</evidence>
<accession>A0ABU4RMX4</accession>
<dbReference type="SUPFAM" id="SSF89733">
    <property type="entry name" value="L-sulfolactate dehydrogenase-like"/>
    <property type="match status" value="1"/>
</dbReference>
<dbReference type="Proteomes" id="UP001274321">
    <property type="component" value="Unassembled WGS sequence"/>
</dbReference>
<evidence type="ECO:0000313" key="3">
    <source>
        <dbReference type="EMBL" id="MDX6806187.1"/>
    </source>
</evidence>